<name>A0ABW5RD29_9BACL</name>
<gene>
    <name evidence="3" type="ORF">ACFSUC_14935</name>
</gene>
<dbReference type="RefSeq" id="WP_379930423.1">
    <property type="nucleotide sequence ID" value="NZ_JBHUMM010000043.1"/>
</dbReference>
<sequence length="64" mass="7722">MRKELDKEKEWQQERNASQEELPPRSVKHPSQKGKRVRLFYLLLLLIFVLLTFSLMLWGQHLST</sequence>
<proteinExistence type="predicted"/>
<comment type="caution">
    <text evidence="3">The sequence shown here is derived from an EMBL/GenBank/DDBJ whole genome shotgun (WGS) entry which is preliminary data.</text>
</comment>
<evidence type="ECO:0000256" key="1">
    <source>
        <dbReference type="SAM" id="MobiDB-lite"/>
    </source>
</evidence>
<protein>
    <submittedName>
        <fullName evidence="3">Uncharacterized protein</fullName>
    </submittedName>
</protein>
<feature type="transmembrane region" description="Helical" evidence="2">
    <location>
        <begin position="39"/>
        <end position="58"/>
    </location>
</feature>
<accession>A0ABW5RD29</accession>
<evidence type="ECO:0000256" key="2">
    <source>
        <dbReference type="SAM" id="Phobius"/>
    </source>
</evidence>
<keyword evidence="2" id="KW-1133">Transmembrane helix</keyword>
<evidence type="ECO:0000313" key="3">
    <source>
        <dbReference type="EMBL" id="MFD2672862.1"/>
    </source>
</evidence>
<dbReference type="EMBL" id="JBHUMM010000043">
    <property type="protein sequence ID" value="MFD2672862.1"/>
    <property type="molecule type" value="Genomic_DNA"/>
</dbReference>
<reference evidence="4" key="1">
    <citation type="journal article" date="2019" name="Int. J. Syst. Evol. Microbiol.">
        <title>The Global Catalogue of Microorganisms (GCM) 10K type strain sequencing project: providing services to taxonomists for standard genome sequencing and annotation.</title>
        <authorList>
            <consortium name="The Broad Institute Genomics Platform"/>
            <consortium name="The Broad Institute Genome Sequencing Center for Infectious Disease"/>
            <person name="Wu L."/>
            <person name="Ma J."/>
        </authorList>
    </citation>
    <scope>NUCLEOTIDE SEQUENCE [LARGE SCALE GENOMIC DNA]</scope>
    <source>
        <strain evidence="4">KCTC 33676</strain>
    </source>
</reference>
<keyword evidence="2" id="KW-0812">Transmembrane</keyword>
<evidence type="ECO:0000313" key="4">
    <source>
        <dbReference type="Proteomes" id="UP001597497"/>
    </source>
</evidence>
<feature type="compositionally biased region" description="Basic and acidic residues" evidence="1">
    <location>
        <begin position="1"/>
        <end position="13"/>
    </location>
</feature>
<dbReference type="Proteomes" id="UP001597497">
    <property type="component" value="Unassembled WGS sequence"/>
</dbReference>
<organism evidence="3 4">
    <name type="scientific">Marinicrinis sediminis</name>
    <dbReference type="NCBI Taxonomy" id="1652465"/>
    <lineage>
        <taxon>Bacteria</taxon>
        <taxon>Bacillati</taxon>
        <taxon>Bacillota</taxon>
        <taxon>Bacilli</taxon>
        <taxon>Bacillales</taxon>
        <taxon>Paenibacillaceae</taxon>
    </lineage>
</organism>
<keyword evidence="4" id="KW-1185">Reference proteome</keyword>
<feature type="region of interest" description="Disordered" evidence="1">
    <location>
        <begin position="1"/>
        <end position="33"/>
    </location>
</feature>
<keyword evidence="2" id="KW-0472">Membrane</keyword>